<dbReference type="PANTHER" id="PTHR22990:SF15">
    <property type="entry name" value="F-BOX ONLY PROTEIN 10"/>
    <property type="match status" value="1"/>
</dbReference>
<feature type="domain" description="Right handed beta helix" evidence="2">
    <location>
        <begin position="63"/>
        <end position="210"/>
    </location>
</feature>
<dbReference type="AlphaFoldDB" id="A0A1H7WMF8"/>
<dbReference type="Proteomes" id="UP000198984">
    <property type="component" value="Unassembled WGS sequence"/>
</dbReference>
<evidence type="ECO:0000259" key="2">
    <source>
        <dbReference type="Pfam" id="PF13229"/>
    </source>
</evidence>
<dbReference type="InterPro" id="IPR051550">
    <property type="entry name" value="SCF-Subunits/Alg-Epimerases"/>
</dbReference>
<evidence type="ECO:0000313" key="3">
    <source>
        <dbReference type="EMBL" id="SEM22305.1"/>
    </source>
</evidence>
<dbReference type="InterPro" id="IPR011050">
    <property type="entry name" value="Pectin_lyase_fold/virulence"/>
</dbReference>
<keyword evidence="1" id="KW-0677">Repeat</keyword>
<dbReference type="InterPro" id="IPR022442">
    <property type="entry name" value="SO_2930-like_dom"/>
</dbReference>
<gene>
    <name evidence="3" type="ORF">SAMN04488505_103716</name>
</gene>
<dbReference type="PANTHER" id="PTHR22990">
    <property type="entry name" value="F-BOX ONLY PROTEIN"/>
    <property type="match status" value="1"/>
</dbReference>
<dbReference type="OrthoDB" id="338827at2"/>
<proteinExistence type="predicted"/>
<protein>
    <submittedName>
        <fullName evidence="3">Parallel beta-helix repeat-containing protein</fullName>
    </submittedName>
</protein>
<sequence>MRIIPILTLGMLAICHQPIYAQQDIQKQLQRQLIMAEDGSVIELPAGSFQLSSTLSLEGKKNILIKGAGMDKTILNFKGQSEGAEGLRISNAQNITIRDLTVQNTKGDGIKTMNVTNIAFKQVKVEWTGPPAKENGSYGLYPVQCQQVLIDSCTAIGASDAGLYVGQSKDIIVRNCVAKNNVAGIEIENSLHAEVYQNEALENTGGILVFDLPDLVQKKGGYVKVYNNNIHHNNFPNFAPKGNTVAKVPAGTGVMILATSHVELYNNKIHYNNSAGTAIISYFMTENPIKDSLYNPYPATVYIHDNDYVRDPVKFQGKGRIGLMFKFKLRFGKNVPHIFYDGILNKEWTDSSGQYKPEYRICIGDNKNASFANLDAGNNFKNVSRNAAQYNCSNPVTTNITVPAKSGD</sequence>
<dbReference type="EMBL" id="FOBB01000003">
    <property type="protein sequence ID" value="SEM22305.1"/>
    <property type="molecule type" value="Genomic_DNA"/>
</dbReference>
<dbReference type="STRING" id="573321.SAMN04488505_103716"/>
<organism evidence="3 4">
    <name type="scientific">Chitinophaga rupis</name>
    <dbReference type="NCBI Taxonomy" id="573321"/>
    <lineage>
        <taxon>Bacteria</taxon>
        <taxon>Pseudomonadati</taxon>
        <taxon>Bacteroidota</taxon>
        <taxon>Chitinophagia</taxon>
        <taxon>Chitinophagales</taxon>
        <taxon>Chitinophagaceae</taxon>
        <taxon>Chitinophaga</taxon>
    </lineage>
</organism>
<reference evidence="3 4" key="1">
    <citation type="submission" date="2016-10" db="EMBL/GenBank/DDBJ databases">
        <authorList>
            <person name="de Groot N.N."/>
        </authorList>
    </citation>
    <scope>NUCLEOTIDE SEQUENCE [LARGE SCALE GENOMIC DNA]</scope>
    <source>
        <strain evidence="3 4">DSM 21039</strain>
    </source>
</reference>
<dbReference type="InterPro" id="IPR012334">
    <property type="entry name" value="Pectin_lyas_fold"/>
</dbReference>
<dbReference type="Gene3D" id="2.160.20.10">
    <property type="entry name" value="Single-stranded right-handed beta-helix, Pectin lyase-like"/>
    <property type="match status" value="1"/>
</dbReference>
<name>A0A1H7WMF8_9BACT</name>
<dbReference type="InterPro" id="IPR039448">
    <property type="entry name" value="Beta_helix"/>
</dbReference>
<evidence type="ECO:0000313" key="4">
    <source>
        <dbReference type="Proteomes" id="UP000198984"/>
    </source>
</evidence>
<dbReference type="NCBIfam" id="TIGR03805">
    <property type="entry name" value="beta_helix_1"/>
    <property type="match status" value="1"/>
</dbReference>
<dbReference type="InterPro" id="IPR006626">
    <property type="entry name" value="PbH1"/>
</dbReference>
<dbReference type="SUPFAM" id="SSF51126">
    <property type="entry name" value="Pectin lyase-like"/>
    <property type="match status" value="1"/>
</dbReference>
<dbReference type="Pfam" id="PF13229">
    <property type="entry name" value="Beta_helix"/>
    <property type="match status" value="1"/>
</dbReference>
<accession>A0A1H7WMF8</accession>
<dbReference type="SMART" id="SM00710">
    <property type="entry name" value="PbH1"/>
    <property type="match status" value="6"/>
</dbReference>
<keyword evidence="4" id="KW-1185">Reference proteome</keyword>
<dbReference type="RefSeq" id="WP_089913998.1">
    <property type="nucleotide sequence ID" value="NZ_FOBB01000003.1"/>
</dbReference>
<evidence type="ECO:0000256" key="1">
    <source>
        <dbReference type="ARBA" id="ARBA00022737"/>
    </source>
</evidence>